<comment type="function">
    <text evidence="1">Catalyzes the aldol condensation of dihydroxyacetone phosphate (DHAP or glycerone-phosphate) with glyceraldehyde 3-phosphate (G3P) to form fructose 1,6-bisphosphate (FBP) in gluconeogenesis and the reverse reaction in glycolysis.</text>
</comment>
<dbReference type="KEGG" id="nhe:NECHADRAFT_88678"/>
<sequence>MTHYPKADNLARTKKLVAYCHANSKATEVEPGRIKGDGDDISDMADLSALMTTYEEAQAFVDAGVDFWPRLSATFTESMELKALFSNATDLIVFVRSRTAKVLPLLFTASTISQPIYTTI</sequence>
<dbReference type="Pfam" id="PF01116">
    <property type="entry name" value="F_bP_aldolase"/>
    <property type="match status" value="1"/>
</dbReference>
<dbReference type="RefSeq" id="XP_003040850.1">
    <property type="nucleotide sequence ID" value="XM_003040804.1"/>
</dbReference>
<proteinExistence type="inferred from homology"/>
<evidence type="ECO:0000313" key="3">
    <source>
        <dbReference type="Proteomes" id="UP000005206"/>
    </source>
</evidence>
<dbReference type="GO" id="GO:0004332">
    <property type="term" value="F:fructose-bisphosphate aldolase activity"/>
    <property type="evidence" value="ECO:0007669"/>
    <property type="project" value="UniProtKB-EC"/>
</dbReference>
<protein>
    <recommendedName>
        <fullName evidence="1">Fructose-bisphosphate aldolase</fullName>
        <shortName evidence="1">FBP aldolase</shortName>
        <ecNumber evidence="1">4.1.2.13</ecNumber>
    </recommendedName>
</protein>
<comment type="similarity">
    <text evidence="1">Belongs to the class II fructose-bisphosphate aldolase family.</text>
</comment>
<gene>
    <name evidence="2" type="ORF">NECHADRAFT_88678</name>
</gene>
<keyword evidence="3" id="KW-1185">Reference proteome</keyword>
<dbReference type="InterPro" id="IPR000771">
    <property type="entry name" value="FBA_II"/>
</dbReference>
<dbReference type="InParanoid" id="C7ZLH4"/>
<dbReference type="InterPro" id="IPR013785">
    <property type="entry name" value="Aldolase_TIM"/>
</dbReference>
<dbReference type="HOGENOM" id="CLU_2050245_0_0_1"/>
<comment type="catalytic activity">
    <reaction evidence="1">
        <text>beta-D-fructose 1,6-bisphosphate = D-glyceraldehyde 3-phosphate + dihydroxyacetone phosphate</text>
        <dbReference type="Rhea" id="RHEA:14729"/>
        <dbReference type="ChEBI" id="CHEBI:32966"/>
        <dbReference type="ChEBI" id="CHEBI:57642"/>
        <dbReference type="ChEBI" id="CHEBI:59776"/>
        <dbReference type="EC" id="4.1.2.13"/>
    </reaction>
</comment>
<reference evidence="2 3" key="1">
    <citation type="journal article" date="2009" name="PLoS Genet.">
        <title>The genome of Nectria haematococca: contribution of supernumerary chromosomes to gene expansion.</title>
        <authorList>
            <person name="Coleman J.J."/>
            <person name="Rounsley S.D."/>
            <person name="Rodriguez-Carres M."/>
            <person name="Kuo A."/>
            <person name="Wasmann C.C."/>
            <person name="Grimwood J."/>
            <person name="Schmutz J."/>
            <person name="Taga M."/>
            <person name="White G.J."/>
            <person name="Zhou S."/>
            <person name="Schwartz D.C."/>
            <person name="Freitag M."/>
            <person name="Ma L.J."/>
            <person name="Danchin E.G."/>
            <person name="Henrissat B."/>
            <person name="Coutinho P.M."/>
            <person name="Nelson D.R."/>
            <person name="Straney D."/>
            <person name="Napoli C.A."/>
            <person name="Barker B.M."/>
            <person name="Gribskov M."/>
            <person name="Rep M."/>
            <person name="Kroken S."/>
            <person name="Molnar I."/>
            <person name="Rensing C."/>
            <person name="Kennell J.C."/>
            <person name="Zamora J."/>
            <person name="Farman M.L."/>
            <person name="Selker E.U."/>
            <person name="Salamov A."/>
            <person name="Shapiro H."/>
            <person name="Pangilinan J."/>
            <person name="Lindquist E."/>
            <person name="Lamers C."/>
            <person name="Grigoriev I.V."/>
            <person name="Geiser D.M."/>
            <person name="Covert S.F."/>
            <person name="Temporini E."/>
            <person name="Vanetten H.D."/>
        </authorList>
    </citation>
    <scope>NUCLEOTIDE SEQUENCE [LARGE SCALE GENOMIC DNA]</scope>
    <source>
        <strain evidence="3">ATCC MYA-4622 / CBS 123669 / FGSC 9596 / NRRL 45880 / 77-13-4</strain>
    </source>
</reference>
<keyword evidence="1" id="KW-0479">Metal-binding</keyword>
<dbReference type="GO" id="GO:0006096">
    <property type="term" value="P:glycolytic process"/>
    <property type="evidence" value="ECO:0007669"/>
    <property type="project" value="UniProtKB-UniPathway"/>
</dbReference>
<keyword evidence="1" id="KW-0862">Zinc</keyword>
<dbReference type="EMBL" id="GG698945">
    <property type="protein sequence ID" value="EEU35137.1"/>
    <property type="molecule type" value="Genomic_DNA"/>
</dbReference>
<name>C7ZLH4_FUSV7</name>
<dbReference type="SUPFAM" id="SSF51569">
    <property type="entry name" value="Aldolase"/>
    <property type="match status" value="1"/>
</dbReference>
<keyword evidence="1" id="KW-0324">Glycolysis</keyword>
<dbReference type="Gene3D" id="3.20.20.70">
    <property type="entry name" value="Aldolase class I"/>
    <property type="match status" value="1"/>
</dbReference>
<keyword evidence="1" id="KW-0456">Lyase</keyword>
<dbReference type="GeneID" id="9679283"/>
<dbReference type="EC" id="4.1.2.13" evidence="1"/>
<accession>C7ZLH4</accession>
<comment type="pathway">
    <text evidence="1">Carbohydrate degradation; glycolysis; D-glyceraldehyde 3-phosphate and glycerone phosphate from D-glucose: step 4/4.</text>
</comment>
<dbReference type="UniPathway" id="UPA00109">
    <property type="reaction ID" value="UER00183"/>
</dbReference>
<dbReference type="VEuPathDB" id="FungiDB:NECHADRAFT_88678"/>
<comment type="cofactor">
    <cofactor evidence="1">
        <name>Zn(2+)</name>
        <dbReference type="ChEBI" id="CHEBI:29105"/>
    </cofactor>
    <text evidence="1">Binds 2 Zn(2+) ions per subunit. One is catalytic and the other provides a structural contribution.</text>
</comment>
<dbReference type="AlphaFoldDB" id="C7ZLH4"/>
<organism evidence="2 3">
    <name type="scientific">Fusarium vanettenii (strain ATCC MYA-4622 / CBS 123669 / FGSC 9596 / NRRL 45880 / 77-13-4)</name>
    <name type="common">Fusarium solani subsp. pisi</name>
    <dbReference type="NCBI Taxonomy" id="660122"/>
    <lineage>
        <taxon>Eukaryota</taxon>
        <taxon>Fungi</taxon>
        <taxon>Dikarya</taxon>
        <taxon>Ascomycota</taxon>
        <taxon>Pezizomycotina</taxon>
        <taxon>Sordariomycetes</taxon>
        <taxon>Hypocreomycetidae</taxon>
        <taxon>Hypocreales</taxon>
        <taxon>Nectriaceae</taxon>
        <taxon>Fusarium</taxon>
        <taxon>Fusarium solani species complex</taxon>
        <taxon>Fusarium vanettenii</taxon>
    </lineage>
</organism>
<dbReference type="Proteomes" id="UP000005206">
    <property type="component" value="Chromosome 15"/>
</dbReference>
<evidence type="ECO:0000313" key="2">
    <source>
        <dbReference type="EMBL" id="EEU35137.1"/>
    </source>
</evidence>
<evidence type="ECO:0000256" key="1">
    <source>
        <dbReference type="RuleBase" id="RU366023"/>
    </source>
</evidence>
<dbReference type="GO" id="GO:0008270">
    <property type="term" value="F:zinc ion binding"/>
    <property type="evidence" value="ECO:0007669"/>
    <property type="project" value="UniProtKB-UniRule"/>
</dbReference>
<dbReference type="OrthoDB" id="2558351at2759"/>